<dbReference type="Gene3D" id="1.10.472.10">
    <property type="entry name" value="Cyclin-like"/>
    <property type="match status" value="2"/>
</dbReference>
<name>A0A163J2K9_ABSGL</name>
<dbReference type="FunCoup" id="A0A163J2K9">
    <property type="interactions" value="647"/>
</dbReference>
<evidence type="ECO:0000256" key="1">
    <source>
        <dbReference type="SAM" id="MobiDB-lite"/>
    </source>
</evidence>
<evidence type="ECO:0000313" key="4">
    <source>
        <dbReference type="Proteomes" id="UP000078561"/>
    </source>
</evidence>
<sequence length="214" mass="24492">MNDGITFEQEQLDRTRGCHYLLAVAARLSLPQLVVSTATTFFHRFYMRQSMKRFHIYDFVKWKDTMLCNEVVLLETLCFDLTVEHPHTPLLEMEHQLNIPGPVLRKAWMLLYQCCGSPLCVLYRPSVIAGAVLVLASHLSSEPLEEGWWDLVHLDGSMIHELAAEILGYYMDHYVKKSSSSSSSQPPSQTQSPHPNYHSTFHSNSSSNSPLQYF</sequence>
<proteinExistence type="predicted"/>
<dbReference type="STRING" id="4829.A0A163J2K9"/>
<feature type="compositionally biased region" description="Low complexity" evidence="1">
    <location>
        <begin position="203"/>
        <end position="214"/>
    </location>
</feature>
<dbReference type="InterPro" id="IPR043198">
    <property type="entry name" value="Cyclin/Ssn8"/>
</dbReference>
<dbReference type="InParanoid" id="A0A163J2K9"/>
<feature type="compositionally biased region" description="Low complexity" evidence="1">
    <location>
        <begin position="179"/>
        <end position="193"/>
    </location>
</feature>
<dbReference type="SUPFAM" id="SSF47954">
    <property type="entry name" value="Cyclin-like"/>
    <property type="match status" value="2"/>
</dbReference>
<dbReference type="CDD" id="cd20546">
    <property type="entry name" value="CYCLIN_SpCG1C_ScCTK2-like_rpt2"/>
    <property type="match status" value="1"/>
</dbReference>
<accession>A0A163J2K9</accession>
<dbReference type="Proteomes" id="UP000078561">
    <property type="component" value="Unassembled WGS sequence"/>
</dbReference>
<dbReference type="AlphaFoldDB" id="A0A163J2K9"/>
<keyword evidence="2" id="KW-1133">Transmembrane helix</keyword>
<protein>
    <recommendedName>
        <fullName evidence="5">Cyclin N-terminal domain-containing protein</fullName>
    </recommendedName>
</protein>
<organism evidence="3">
    <name type="scientific">Absidia glauca</name>
    <name type="common">Pin mould</name>
    <dbReference type="NCBI Taxonomy" id="4829"/>
    <lineage>
        <taxon>Eukaryota</taxon>
        <taxon>Fungi</taxon>
        <taxon>Fungi incertae sedis</taxon>
        <taxon>Mucoromycota</taxon>
        <taxon>Mucoromycotina</taxon>
        <taxon>Mucoromycetes</taxon>
        <taxon>Mucorales</taxon>
        <taxon>Cunninghamellaceae</taxon>
        <taxon>Absidia</taxon>
    </lineage>
</organism>
<dbReference type="InterPro" id="IPR036915">
    <property type="entry name" value="Cyclin-like_sf"/>
</dbReference>
<dbReference type="GO" id="GO:0006357">
    <property type="term" value="P:regulation of transcription by RNA polymerase II"/>
    <property type="evidence" value="ECO:0007669"/>
    <property type="project" value="InterPro"/>
</dbReference>
<evidence type="ECO:0008006" key="5">
    <source>
        <dbReference type="Google" id="ProtNLM"/>
    </source>
</evidence>
<dbReference type="EMBL" id="LT551273">
    <property type="protein sequence ID" value="SAL96782.1"/>
    <property type="molecule type" value="Genomic_DNA"/>
</dbReference>
<evidence type="ECO:0000313" key="3">
    <source>
        <dbReference type="EMBL" id="SAL96782.1"/>
    </source>
</evidence>
<feature type="region of interest" description="Disordered" evidence="1">
    <location>
        <begin position="179"/>
        <end position="214"/>
    </location>
</feature>
<dbReference type="GO" id="GO:0016538">
    <property type="term" value="F:cyclin-dependent protein serine/threonine kinase regulator activity"/>
    <property type="evidence" value="ECO:0007669"/>
    <property type="project" value="InterPro"/>
</dbReference>
<keyword evidence="2" id="KW-0812">Transmembrane</keyword>
<gene>
    <name evidence="3" type="primary">ABSGL_02206.1 scaffold 2846</name>
</gene>
<feature type="transmembrane region" description="Helical" evidence="2">
    <location>
        <begin position="20"/>
        <end position="43"/>
    </location>
</feature>
<dbReference type="PANTHER" id="PTHR10026">
    <property type="entry name" value="CYCLIN"/>
    <property type="match status" value="1"/>
</dbReference>
<dbReference type="OrthoDB" id="25002at2759"/>
<keyword evidence="4" id="KW-1185">Reference proteome</keyword>
<reference evidence="3" key="1">
    <citation type="submission" date="2016-04" db="EMBL/GenBank/DDBJ databases">
        <authorList>
            <person name="Evans L.H."/>
            <person name="Alamgir A."/>
            <person name="Owens N."/>
            <person name="Weber N.D."/>
            <person name="Virtaneva K."/>
            <person name="Barbian K."/>
            <person name="Babar A."/>
            <person name="Rosenke K."/>
        </authorList>
    </citation>
    <scope>NUCLEOTIDE SEQUENCE [LARGE SCALE GENOMIC DNA]</scope>
    <source>
        <strain evidence="3">CBS 101.48</strain>
    </source>
</reference>
<keyword evidence="2" id="KW-0472">Membrane</keyword>
<evidence type="ECO:0000256" key="2">
    <source>
        <dbReference type="SAM" id="Phobius"/>
    </source>
</evidence>
<dbReference type="OMA" id="QSMKRFH"/>